<dbReference type="EMBL" id="JASCZI010000706">
    <property type="protein sequence ID" value="MED6113061.1"/>
    <property type="molecule type" value="Genomic_DNA"/>
</dbReference>
<sequence>MVAWELGNFLVSSSGFRGSTVASELARVSSLYAPFSRSPFIQNGPFQLQLSFPSWAAEVLVFAFLGFSSLPVTLSSCPSSISPFPVFRGWFDVLGRTFSLPAPEEDWCRVCWSYLATELLGSGGLFVAGLPVKWSKRVGWRHDVVTILLFRVSKAPSSLFPRWGLYLQGIPTLKLAWAARVVLKTEKTLAFEDQVSTGERRVPKMSSTSLRSFFKNRVVANEMSLADLEKVATSEPTGAANVSLKKRKMETASLVKDKSIVESQVAAKSTEDVMGSKDVSLSEVVLAMESQRVLHGYSGDQNVSSLWCEHYPFMSVIDKYFQSPVDVKMINEIEDVAINRFMQVVGARMMCIGREREVGLLADGDIRKQMDNLLTMVKEKDKKIASLSDALNLKVEEVGDLKKQVGVLKPQAKELCEVKEEVMHVKRALKETEENRFKMFAQGFNRVVSQVRVLAPDFDVNVMHVAKIVLNGKLVDDDVVEEEEGESEAVVDK</sequence>
<name>A0ABU6QNQ0_9FABA</name>
<keyword evidence="2" id="KW-1185">Reference proteome</keyword>
<dbReference type="Proteomes" id="UP001341840">
    <property type="component" value="Unassembled WGS sequence"/>
</dbReference>
<evidence type="ECO:0000313" key="1">
    <source>
        <dbReference type="EMBL" id="MED6113061.1"/>
    </source>
</evidence>
<organism evidence="1 2">
    <name type="scientific">Stylosanthes scabra</name>
    <dbReference type="NCBI Taxonomy" id="79078"/>
    <lineage>
        <taxon>Eukaryota</taxon>
        <taxon>Viridiplantae</taxon>
        <taxon>Streptophyta</taxon>
        <taxon>Embryophyta</taxon>
        <taxon>Tracheophyta</taxon>
        <taxon>Spermatophyta</taxon>
        <taxon>Magnoliopsida</taxon>
        <taxon>eudicotyledons</taxon>
        <taxon>Gunneridae</taxon>
        <taxon>Pentapetalae</taxon>
        <taxon>rosids</taxon>
        <taxon>fabids</taxon>
        <taxon>Fabales</taxon>
        <taxon>Fabaceae</taxon>
        <taxon>Papilionoideae</taxon>
        <taxon>50 kb inversion clade</taxon>
        <taxon>dalbergioids sensu lato</taxon>
        <taxon>Dalbergieae</taxon>
        <taxon>Pterocarpus clade</taxon>
        <taxon>Stylosanthes</taxon>
    </lineage>
</organism>
<comment type="caution">
    <text evidence="1">The sequence shown here is derived from an EMBL/GenBank/DDBJ whole genome shotgun (WGS) entry which is preliminary data.</text>
</comment>
<reference evidence="1 2" key="1">
    <citation type="journal article" date="2023" name="Plants (Basel)">
        <title>Bridging the Gap: Combining Genomics and Transcriptomics Approaches to Understand Stylosanthes scabra, an Orphan Legume from the Brazilian Caatinga.</title>
        <authorList>
            <person name="Ferreira-Neto J.R.C."/>
            <person name="da Silva M.D."/>
            <person name="Binneck E."/>
            <person name="de Melo N.F."/>
            <person name="da Silva R.H."/>
            <person name="de Melo A.L.T.M."/>
            <person name="Pandolfi V."/>
            <person name="Bustamante F.O."/>
            <person name="Brasileiro-Vidal A.C."/>
            <person name="Benko-Iseppon A.M."/>
        </authorList>
    </citation>
    <scope>NUCLEOTIDE SEQUENCE [LARGE SCALE GENOMIC DNA]</scope>
    <source>
        <tissue evidence="1">Leaves</tissue>
    </source>
</reference>
<proteinExistence type="predicted"/>
<evidence type="ECO:0000313" key="2">
    <source>
        <dbReference type="Proteomes" id="UP001341840"/>
    </source>
</evidence>
<accession>A0ABU6QNQ0</accession>
<protein>
    <submittedName>
        <fullName evidence="1">Uncharacterized protein</fullName>
    </submittedName>
</protein>
<gene>
    <name evidence="1" type="ORF">PIB30_067493</name>
</gene>